<proteinExistence type="predicted"/>
<evidence type="ECO:0000256" key="11">
    <source>
        <dbReference type="ARBA" id="ARBA00048336"/>
    </source>
</evidence>
<dbReference type="NCBIfam" id="TIGR02245">
    <property type="entry name" value="HAD_IIID1"/>
    <property type="match status" value="1"/>
</dbReference>
<feature type="compositionally biased region" description="Pro residues" evidence="12">
    <location>
        <begin position="31"/>
        <end position="40"/>
    </location>
</feature>
<dbReference type="SUPFAM" id="SSF56784">
    <property type="entry name" value="HAD-like"/>
    <property type="match status" value="1"/>
</dbReference>
<dbReference type="GO" id="GO:0005634">
    <property type="term" value="C:nucleus"/>
    <property type="evidence" value="ECO:0007669"/>
    <property type="project" value="UniProtKB-SubCell"/>
</dbReference>
<evidence type="ECO:0000256" key="10">
    <source>
        <dbReference type="ARBA" id="ARBA00047761"/>
    </source>
</evidence>
<dbReference type="PANTHER" id="PTHR48493:SF1">
    <property type="entry name" value="UBIQUITIN-LIKE DOMAIN-CONTAINING CTD PHOSPHATASE 1"/>
    <property type="match status" value="1"/>
</dbReference>
<name>A0AAD5VUS5_9AGAR</name>
<evidence type="ECO:0000313" key="15">
    <source>
        <dbReference type="EMBL" id="KAJ3569958.1"/>
    </source>
</evidence>
<accession>A0AAD5VUS5</accession>
<dbReference type="Gene3D" id="1.25.40.990">
    <property type="match status" value="1"/>
</dbReference>
<dbReference type="PROSITE" id="PS50053">
    <property type="entry name" value="UBIQUITIN_2"/>
    <property type="match status" value="1"/>
</dbReference>
<dbReference type="EMBL" id="JANIEX010000261">
    <property type="protein sequence ID" value="KAJ3569958.1"/>
    <property type="molecule type" value="Genomic_DNA"/>
</dbReference>
<protein>
    <recommendedName>
        <fullName evidence="3">protein-serine/threonine phosphatase</fullName>
        <ecNumber evidence="3">3.1.3.16</ecNumber>
    </recommendedName>
    <alternativeName>
        <fullName evidence="9">Nuclear proteasome inhibitor UBLCP1</fullName>
    </alternativeName>
</protein>
<evidence type="ECO:0000256" key="8">
    <source>
        <dbReference type="ARBA" id="ARBA00023242"/>
    </source>
</evidence>
<dbReference type="SMART" id="SM00577">
    <property type="entry name" value="CPDc"/>
    <property type="match status" value="1"/>
</dbReference>
<dbReference type="PROSITE" id="PS50969">
    <property type="entry name" value="FCP1"/>
    <property type="match status" value="1"/>
</dbReference>
<dbReference type="InterPro" id="IPR023214">
    <property type="entry name" value="HAD_sf"/>
</dbReference>
<dbReference type="Gene3D" id="3.10.20.90">
    <property type="entry name" value="Phosphatidylinositol 3-kinase Catalytic Subunit, Chain A, domain 1"/>
    <property type="match status" value="1"/>
</dbReference>
<dbReference type="GO" id="GO:0004722">
    <property type="term" value="F:protein serine/threonine phosphatase activity"/>
    <property type="evidence" value="ECO:0007669"/>
    <property type="project" value="UniProtKB-EC"/>
</dbReference>
<comment type="subcellular location">
    <subcellularLocation>
        <location evidence="2">Nucleus</location>
    </subcellularLocation>
</comment>
<keyword evidence="7" id="KW-0904">Protein phosphatase</keyword>
<feature type="domain" description="Ubiquitin-like" evidence="13">
    <location>
        <begin position="276"/>
        <end position="345"/>
    </location>
</feature>
<evidence type="ECO:0000256" key="9">
    <source>
        <dbReference type="ARBA" id="ARBA00032039"/>
    </source>
</evidence>
<keyword evidence="4" id="KW-0479">Metal-binding</keyword>
<feature type="region of interest" description="Disordered" evidence="12">
    <location>
        <begin position="1"/>
        <end position="45"/>
    </location>
</feature>
<reference evidence="15" key="1">
    <citation type="submission" date="2022-07" db="EMBL/GenBank/DDBJ databases">
        <title>Genome Sequence of Leucocoprinus birnbaumii.</title>
        <authorList>
            <person name="Buettner E."/>
        </authorList>
    </citation>
    <scope>NUCLEOTIDE SEQUENCE</scope>
    <source>
        <strain evidence="15">VT141</strain>
    </source>
</reference>
<keyword evidence="5" id="KW-0378">Hydrolase</keyword>
<comment type="cofactor">
    <cofactor evidence="1">
        <name>Mg(2+)</name>
        <dbReference type="ChEBI" id="CHEBI:18420"/>
    </cofactor>
</comment>
<feature type="compositionally biased region" description="Pro residues" evidence="12">
    <location>
        <begin position="1"/>
        <end position="11"/>
    </location>
</feature>
<evidence type="ECO:0000313" key="16">
    <source>
        <dbReference type="Proteomes" id="UP001213000"/>
    </source>
</evidence>
<dbReference type="InterPro" id="IPR051658">
    <property type="entry name" value="UBLCP1"/>
</dbReference>
<comment type="catalytic activity">
    <reaction evidence="10">
        <text>O-phospho-L-seryl-[protein] + H2O = L-seryl-[protein] + phosphate</text>
        <dbReference type="Rhea" id="RHEA:20629"/>
        <dbReference type="Rhea" id="RHEA-COMP:9863"/>
        <dbReference type="Rhea" id="RHEA-COMP:11604"/>
        <dbReference type="ChEBI" id="CHEBI:15377"/>
        <dbReference type="ChEBI" id="CHEBI:29999"/>
        <dbReference type="ChEBI" id="CHEBI:43474"/>
        <dbReference type="ChEBI" id="CHEBI:83421"/>
        <dbReference type="EC" id="3.1.3.16"/>
    </reaction>
</comment>
<keyword evidence="8" id="KW-0539">Nucleus</keyword>
<gene>
    <name evidence="15" type="ORF">NP233_g4722</name>
</gene>
<organism evidence="15 16">
    <name type="scientific">Leucocoprinus birnbaumii</name>
    <dbReference type="NCBI Taxonomy" id="56174"/>
    <lineage>
        <taxon>Eukaryota</taxon>
        <taxon>Fungi</taxon>
        <taxon>Dikarya</taxon>
        <taxon>Basidiomycota</taxon>
        <taxon>Agaricomycotina</taxon>
        <taxon>Agaricomycetes</taxon>
        <taxon>Agaricomycetidae</taxon>
        <taxon>Agaricales</taxon>
        <taxon>Agaricineae</taxon>
        <taxon>Agaricaceae</taxon>
        <taxon>Leucocoprinus</taxon>
    </lineage>
</organism>
<evidence type="ECO:0000259" key="14">
    <source>
        <dbReference type="PROSITE" id="PS50969"/>
    </source>
</evidence>
<dbReference type="Pfam" id="PF10075">
    <property type="entry name" value="CSN8_PSD8_EIF3K"/>
    <property type="match status" value="1"/>
</dbReference>
<dbReference type="AlphaFoldDB" id="A0AAD5VUS5"/>
<dbReference type="GO" id="GO:0090364">
    <property type="term" value="P:regulation of proteasome assembly"/>
    <property type="evidence" value="ECO:0007669"/>
    <property type="project" value="InterPro"/>
</dbReference>
<dbReference type="InterPro" id="IPR033464">
    <property type="entry name" value="CSN8_PSD8_EIF3K"/>
</dbReference>
<dbReference type="Gene3D" id="3.40.50.1000">
    <property type="entry name" value="HAD superfamily/HAD-like"/>
    <property type="match status" value="1"/>
</dbReference>
<evidence type="ECO:0000256" key="3">
    <source>
        <dbReference type="ARBA" id="ARBA00013081"/>
    </source>
</evidence>
<evidence type="ECO:0000256" key="12">
    <source>
        <dbReference type="SAM" id="MobiDB-lite"/>
    </source>
</evidence>
<evidence type="ECO:0000259" key="13">
    <source>
        <dbReference type="PROSITE" id="PS50053"/>
    </source>
</evidence>
<sequence>MVNAPPTPPPTSATELQDQSRSQAQASTSTPNPPAPPPPTATVQDSFPATFPVIVDLAGKGQYRELLLKAEETDVLLNTSRSPSRLFTISPLVLTYLIQDNIPPAQFALARLPDPLKASPLTKALLDLVNATSDREYKDIYARAEALFGLVAQSDFPDAKLASLIANLVTNFVEAFRQRTFTLLSRAYSSLQLSLAQTYLGLPGEQIIGIAEKHGWTYNASSQILQPKLAEPPAPGSDSLSTSSLAAFKFIADSVAPQTSTDDIPEHWTVLKFTWSGKSFELSVADTDRVYDLKTALRDLTNVPLERQKILGLVKGRLPEDQVLIADLRLPAGKKFTLVGTPEGDEIKDPSQLGNLPDIVNDLDIDFTEDPAASLAYLNDQRNRRKVKEATEKLKINIISPLREGKKLLVLDIDYTILDTRPLTSGLLPPDMCARPGLHEFLEAVYPYYDICIWSQTGWMWLETKLVELGMIGSSRNYQISFVLDKTCMFTVFSQRNGKPWNHFVKPLQIIWNHFPQFDASNTIHIDDLSRNFALNPREGLKIPAFRNAQSPEALADRELHKLTLYLLHLAQITDFRTIMHKNWKHIIKLLPGRPGV</sequence>
<dbReference type="PANTHER" id="PTHR48493">
    <property type="entry name" value="UBIQUITIN-LIKE DOMAIN-CONTAINING CTD PHOSPHATASE 1"/>
    <property type="match status" value="1"/>
</dbReference>
<comment type="caution">
    <text evidence="15">The sequence shown here is derived from an EMBL/GenBank/DDBJ whole genome shotgun (WGS) entry which is preliminary data.</text>
</comment>
<dbReference type="GO" id="GO:0046872">
    <property type="term" value="F:metal ion binding"/>
    <property type="evidence" value="ECO:0007669"/>
    <property type="project" value="UniProtKB-KW"/>
</dbReference>
<dbReference type="SUPFAM" id="SSF54236">
    <property type="entry name" value="Ubiquitin-like"/>
    <property type="match status" value="1"/>
</dbReference>
<dbReference type="Proteomes" id="UP001213000">
    <property type="component" value="Unassembled WGS sequence"/>
</dbReference>
<dbReference type="Pfam" id="PF03031">
    <property type="entry name" value="NIF"/>
    <property type="match status" value="1"/>
</dbReference>
<keyword evidence="6" id="KW-0460">Magnesium</keyword>
<evidence type="ECO:0000256" key="5">
    <source>
        <dbReference type="ARBA" id="ARBA00022801"/>
    </source>
</evidence>
<dbReference type="InterPro" id="IPR011943">
    <property type="entry name" value="HAD-SF_hydro_IIID"/>
</dbReference>
<comment type="catalytic activity">
    <reaction evidence="11">
        <text>O-phospho-L-threonyl-[protein] + H2O = L-threonyl-[protein] + phosphate</text>
        <dbReference type="Rhea" id="RHEA:47004"/>
        <dbReference type="Rhea" id="RHEA-COMP:11060"/>
        <dbReference type="Rhea" id="RHEA-COMP:11605"/>
        <dbReference type="ChEBI" id="CHEBI:15377"/>
        <dbReference type="ChEBI" id="CHEBI:30013"/>
        <dbReference type="ChEBI" id="CHEBI:43474"/>
        <dbReference type="ChEBI" id="CHEBI:61977"/>
        <dbReference type="EC" id="3.1.3.16"/>
    </reaction>
</comment>
<evidence type="ECO:0000256" key="1">
    <source>
        <dbReference type="ARBA" id="ARBA00001946"/>
    </source>
</evidence>
<dbReference type="EC" id="3.1.3.16" evidence="3"/>
<keyword evidence="16" id="KW-1185">Reference proteome</keyword>
<feature type="domain" description="FCP1 homology" evidence="14">
    <location>
        <begin position="402"/>
        <end position="570"/>
    </location>
</feature>
<evidence type="ECO:0000256" key="6">
    <source>
        <dbReference type="ARBA" id="ARBA00022842"/>
    </source>
</evidence>
<feature type="compositionally biased region" description="Low complexity" evidence="12">
    <location>
        <begin position="17"/>
        <end position="30"/>
    </location>
</feature>
<evidence type="ECO:0000256" key="2">
    <source>
        <dbReference type="ARBA" id="ARBA00004123"/>
    </source>
</evidence>
<dbReference type="InterPro" id="IPR000626">
    <property type="entry name" value="Ubiquitin-like_dom"/>
</dbReference>
<evidence type="ECO:0000256" key="7">
    <source>
        <dbReference type="ARBA" id="ARBA00022912"/>
    </source>
</evidence>
<dbReference type="InterPro" id="IPR029071">
    <property type="entry name" value="Ubiquitin-like_domsf"/>
</dbReference>
<dbReference type="InterPro" id="IPR004274">
    <property type="entry name" value="FCP1_dom"/>
</dbReference>
<evidence type="ECO:0000256" key="4">
    <source>
        <dbReference type="ARBA" id="ARBA00022723"/>
    </source>
</evidence>
<dbReference type="InterPro" id="IPR036412">
    <property type="entry name" value="HAD-like_sf"/>
</dbReference>